<reference evidence="1 2" key="1">
    <citation type="submission" date="2019-06" db="EMBL/GenBank/DDBJ databases">
        <title>Discovery of a novel chromosome fission-fusion reversal in muntjac.</title>
        <authorList>
            <person name="Mudd A.B."/>
            <person name="Bredeson J.V."/>
            <person name="Baum R."/>
            <person name="Hockemeyer D."/>
            <person name="Rokhsar D.S."/>
        </authorList>
    </citation>
    <scope>NUCLEOTIDE SEQUENCE [LARGE SCALE GENOMIC DNA]</scope>
    <source>
        <strain evidence="1">UTSW_UCB_Mm</strain>
        <tissue evidence="1">Fibroblast cell line</tissue>
    </source>
</reference>
<accession>A0A5N3VBV7</accession>
<dbReference type="AlphaFoldDB" id="A0A5N3VBV7"/>
<dbReference type="SUPFAM" id="SSF46785">
    <property type="entry name" value="Winged helix' DNA-binding domain"/>
    <property type="match status" value="1"/>
</dbReference>
<dbReference type="PANTHER" id="PTHR12806:SF0">
    <property type="entry name" value="VACUOLAR-SORTING PROTEIN SNF8"/>
    <property type="match status" value="1"/>
</dbReference>
<sequence>MHCCQVGTDAISKKNLARPSIGSEGLSWLRWMYKQLDVFKTNLEEYVSKPKQGIWKKNPEFQMQFQDMCATIGVDSLASGKGFRSETLGVGDIYYKPGTTRHQQVLKGKVKFAQDPPQREGHTPQQREAPAHCNWRKAWVAMETLHSQN</sequence>
<name>A0A5N3VBV7_MUNMU</name>
<protein>
    <submittedName>
        <fullName evidence="1">Uncharacterized protein</fullName>
    </submittedName>
</protein>
<dbReference type="PANTHER" id="PTHR12806">
    <property type="entry name" value="EAP30 SUBUNIT OF ELL COMPLEX"/>
    <property type="match status" value="1"/>
</dbReference>
<dbReference type="GO" id="GO:0043328">
    <property type="term" value="P:protein transport to vacuole involved in ubiquitin-dependent protein catabolic process via the multivesicular body sorting pathway"/>
    <property type="evidence" value="ECO:0007669"/>
    <property type="project" value="TreeGrafter"/>
</dbReference>
<dbReference type="InterPro" id="IPR016689">
    <property type="entry name" value="ESCRT-2_cplx_Snf8"/>
</dbReference>
<dbReference type="Proteomes" id="UP000326458">
    <property type="component" value="Unassembled WGS sequence"/>
</dbReference>
<evidence type="ECO:0000313" key="2">
    <source>
        <dbReference type="Proteomes" id="UP000326458"/>
    </source>
</evidence>
<organism evidence="1 2">
    <name type="scientific">Muntiacus muntjak</name>
    <name type="common">Barking deer</name>
    <name type="synonym">Indian muntjac</name>
    <dbReference type="NCBI Taxonomy" id="9888"/>
    <lineage>
        <taxon>Eukaryota</taxon>
        <taxon>Metazoa</taxon>
        <taxon>Chordata</taxon>
        <taxon>Craniata</taxon>
        <taxon>Vertebrata</taxon>
        <taxon>Euteleostomi</taxon>
        <taxon>Mammalia</taxon>
        <taxon>Eutheria</taxon>
        <taxon>Laurasiatheria</taxon>
        <taxon>Artiodactyla</taxon>
        <taxon>Ruminantia</taxon>
        <taxon>Pecora</taxon>
        <taxon>Cervidae</taxon>
        <taxon>Muntiacinae</taxon>
        <taxon>Muntiacus</taxon>
    </lineage>
</organism>
<dbReference type="EMBL" id="VCEA01000002">
    <property type="protein sequence ID" value="KAB0346797.1"/>
    <property type="molecule type" value="Genomic_DNA"/>
</dbReference>
<dbReference type="Pfam" id="PF04157">
    <property type="entry name" value="EAP30"/>
    <property type="match status" value="1"/>
</dbReference>
<keyword evidence="2" id="KW-1185">Reference proteome</keyword>
<evidence type="ECO:0000313" key="1">
    <source>
        <dbReference type="EMBL" id="KAB0346797.1"/>
    </source>
</evidence>
<dbReference type="Gene3D" id="6.10.140.180">
    <property type="match status" value="1"/>
</dbReference>
<dbReference type="GO" id="GO:0000814">
    <property type="term" value="C:ESCRT II complex"/>
    <property type="evidence" value="ECO:0007669"/>
    <property type="project" value="InterPro"/>
</dbReference>
<proteinExistence type="predicted"/>
<comment type="caution">
    <text evidence="1">The sequence shown here is derived from an EMBL/GenBank/DDBJ whole genome shotgun (WGS) entry which is preliminary data.</text>
</comment>
<dbReference type="InterPro" id="IPR040608">
    <property type="entry name" value="Snf8/Vps36"/>
</dbReference>
<gene>
    <name evidence="1" type="ORF">FD754_011654</name>
</gene>
<dbReference type="InterPro" id="IPR036390">
    <property type="entry name" value="WH_DNA-bd_sf"/>
</dbReference>